<accession>A0A3N4UHI3</accession>
<gene>
    <name evidence="2" type="ORF">EDC62_1813</name>
</gene>
<evidence type="ECO:0000313" key="3">
    <source>
        <dbReference type="Proteomes" id="UP000272193"/>
    </source>
</evidence>
<organism evidence="2 3">
    <name type="scientific">Tibeticola sediminis</name>
    <dbReference type="NCBI Taxonomy" id="1917811"/>
    <lineage>
        <taxon>Bacteria</taxon>
        <taxon>Pseudomonadati</taxon>
        <taxon>Pseudomonadota</taxon>
        <taxon>Betaproteobacteria</taxon>
        <taxon>Burkholderiales</taxon>
        <taxon>Comamonadaceae</taxon>
        <taxon>Tibeticola</taxon>
    </lineage>
</organism>
<evidence type="ECO:0000313" key="2">
    <source>
        <dbReference type="EMBL" id="RPE66741.1"/>
    </source>
</evidence>
<sequence length="349" mass="37560">MPLEALRGRAADGAFCTNTAQPRYSYPMRAATLPTPASAPMPLPPDVTVFERGWLSSNNILLRGRFGAALVDSGYVTHAPQTLALVQAALGAAPLDHLLNTHLHSDHCGGNAALQAAYPGVHTRIPPGLAAAVTAWDEDALTYRPTGQACARFHFDGLLLPGETLALGERHWQVHAAPGHDPHSVILFEPEARLLISADALWARGFGVVFPELEGFDAFDAVAATLDLIERLAPAIVIPGHGPVFSDVARALADARARLEGFVADPARHRRHAARVLLKFKLLEWQRIAPEALHAWARATPYLHTLRSQEAPDGAEPEPSFEAWLEALIDDLVRSGAARRVAGWLVDAG</sequence>
<dbReference type="Pfam" id="PF00753">
    <property type="entry name" value="Lactamase_B"/>
    <property type="match status" value="1"/>
</dbReference>
<dbReference type="Proteomes" id="UP000272193">
    <property type="component" value="Unassembled WGS sequence"/>
</dbReference>
<protein>
    <submittedName>
        <fullName evidence="2">Glyoxylase-like metal-dependent hydrolase (Beta-lactamase superfamily II)</fullName>
    </submittedName>
</protein>
<dbReference type="SMART" id="SM00849">
    <property type="entry name" value="Lactamase_B"/>
    <property type="match status" value="1"/>
</dbReference>
<dbReference type="InterPro" id="IPR036866">
    <property type="entry name" value="RibonucZ/Hydroxyglut_hydro"/>
</dbReference>
<dbReference type="AlphaFoldDB" id="A0A3N4UHI3"/>
<dbReference type="EMBL" id="RKQL01000004">
    <property type="protein sequence ID" value="RPE66741.1"/>
    <property type="molecule type" value="Genomic_DNA"/>
</dbReference>
<proteinExistence type="predicted"/>
<comment type="caution">
    <text evidence="2">The sequence shown here is derived from an EMBL/GenBank/DDBJ whole genome shotgun (WGS) entry which is preliminary data.</text>
</comment>
<keyword evidence="3" id="KW-1185">Reference proteome</keyword>
<feature type="domain" description="Metallo-beta-lactamase" evidence="1">
    <location>
        <begin position="56"/>
        <end position="241"/>
    </location>
</feature>
<reference evidence="2 3" key="1">
    <citation type="submission" date="2018-11" db="EMBL/GenBank/DDBJ databases">
        <title>Genomic Encyclopedia of Type Strains, Phase IV (KMG-IV): sequencing the most valuable type-strain genomes for metagenomic binning, comparative biology and taxonomic classification.</title>
        <authorList>
            <person name="Goeker M."/>
        </authorList>
    </citation>
    <scope>NUCLEOTIDE SEQUENCE [LARGE SCALE GENOMIC DNA]</scope>
    <source>
        <strain evidence="2 3">DSM 101684</strain>
    </source>
</reference>
<dbReference type="InterPro" id="IPR001279">
    <property type="entry name" value="Metallo-B-lactamas"/>
</dbReference>
<dbReference type="SUPFAM" id="SSF56281">
    <property type="entry name" value="Metallo-hydrolase/oxidoreductase"/>
    <property type="match status" value="1"/>
</dbReference>
<keyword evidence="2" id="KW-0378">Hydrolase</keyword>
<dbReference type="PANTHER" id="PTHR42951">
    <property type="entry name" value="METALLO-BETA-LACTAMASE DOMAIN-CONTAINING"/>
    <property type="match status" value="1"/>
</dbReference>
<name>A0A3N4UHI3_9BURK</name>
<dbReference type="CDD" id="cd06262">
    <property type="entry name" value="metallo-hydrolase-like_MBL-fold"/>
    <property type="match status" value="1"/>
</dbReference>
<dbReference type="InterPro" id="IPR050855">
    <property type="entry name" value="NDM-1-like"/>
</dbReference>
<dbReference type="GO" id="GO:0016787">
    <property type="term" value="F:hydrolase activity"/>
    <property type="evidence" value="ECO:0007669"/>
    <property type="project" value="UniProtKB-KW"/>
</dbReference>
<evidence type="ECO:0000259" key="1">
    <source>
        <dbReference type="SMART" id="SM00849"/>
    </source>
</evidence>
<dbReference type="Gene3D" id="3.60.15.10">
    <property type="entry name" value="Ribonuclease Z/Hydroxyacylglutathione hydrolase-like"/>
    <property type="match status" value="1"/>
</dbReference>